<dbReference type="KEGG" id="tpol:Mal48_06260"/>
<name>A0A517QIC9_9PLAN</name>
<reference evidence="1 2" key="1">
    <citation type="submission" date="2019-02" db="EMBL/GenBank/DDBJ databases">
        <title>Deep-cultivation of Planctomycetes and their phenomic and genomic characterization uncovers novel biology.</title>
        <authorList>
            <person name="Wiegand S."/>
            <person name="Jogler M."/>
            <person name="Boedeker C."/>
            <person name="Pinto D."/>
            <person name="Vollmers J."/>
            <person name="Rivas-Marin E."/>
            <person name="Kohn T."/>
            <person name="Peeters S.H."/>
            <person name="Heuer A."/>
            <person name="Rast P."/>
            <person name="Oberbeckmann S."/>
            <person name="Bunk B."/>
            <person name="Jeske O."/>
            <person name="Meyerdierks A."/>
            <person name="Storesund J.E."/>
            <person name="Kallscheuer N."/>
            <person name="Luecker S."/>
            <person name="Lage O.M."/>
            <person name="Pohl T."/>
            <person name="Merkel B.J."/>
            <person name="Hornburger P."/>
            <person name="Mueller R.-W."/>
            <person name="Bruemmer F."/>
            <person name="Labrenz M."/>
            <person name="Spormann A.M."/>
            <person name="Op den Camp H."/>
            <person name="Overmann J."/>
            <person name="Amann R."/>
            <person name="Jetten M.S.M."/>
            <person name="Mascher T."/>
            <person name="Medema M.H."/>
            <person name="Devos D.P."/>
            <person name="Kaster A.-K."/>
            <person name="Ovreas L."/>
            <person name="Rohde M."/>
            <person name="Galperin M.Y."/>
            <person name="Jogler C."/>
        </authorList>
    </citation>
    <scope>NUCLEOTIDE SEQUENCE [LARGE SCALE GENOMIC DNA]</scope>
    <source>
        <strain evidence="1 2">Mal48</strain>
    </source>
</reference>
<sequence>MSVLRVYGQSLDLDAALAACRLKVCATQCRGEKGVSDSDRGFSQNAIFVEFTDVGIDDFERQVENALSFLSQNQTAIADLVGARGVEEAYLDCCIPRLDVAAQSAVFSTRLVHAAGRLNLGLCLSLYEVS</sequence>
<dbReference type="EMBL" id="CP036267">
    <property type="protein sequence ID" value="QDT31393.1"/>
    <property type="molecule type" value="Genomic_DNA"/>
</dbReference>
<keyword evidence="2" id="KW-1185">Reference proteome</keyword>
<protein>
    <recommendedName>
        <fullName evidence="3">DUF4279 domain-containing protein</fullName>
    </recommendedName>
</protein>
<dbReference type="AlphaFoldDB" id="A0A517QIC9"/>
<accession>A0A517QIC9</accession>
<proteinExistence type="predicted"/>
<evidence type="ECO:0000313" key="1">
    <source>
        <dbReference type="EMBL" id="QDT31393.1"/>
    </source>
</evidence>
<evidence type="ECO:0008006" key="3">
    <source>
        <dbReference type="Google" id="ProtNLM"/>
    </source>
</evidence>
<organism evidence="1 2">
    <name type="scientific">Thalassoglobus polymorphus</name>
    <dbReference type="NCBI Taxonomy" id="2527994"/>
    <lineage>
        <taxon>Bacteria</taxon>
        <taxon>Pseudomonadati</taxon>
        <taxon>Planctomycetota</taxon>
        <taxon>Planctomycetia</taxon>
        <taxon>Planctomycetales</taxon>
        <taxon>Planctomycetaceae</taxon>
        <taxon>Thalassoglobus</taxon>
    </lineage>
</organism>
<dbReference type="Proteomes" id="UP000315724">
    <property type="component" value="Chromosome"/>
</dbReference>
<gene>
    <name evidence="1" type="ORF">Mal48_06260</name>
</gene>
<evidence type="ECO:0000313" key="2">
    <source>
        <dbReference type="Proteomes" id="UP000315724"/>
    </source>
</evidence>